<evidence type="ECO:0000256" key="6">
    <source>
        <dbReference type="ARBA" id="ARBA00022741"/>
    </source>
</evidence>
<keyword evidence="6 17" id="KW-0547">Nucleotide-binding</keyword>
<comment type="catalytic activity">
    <reaction evidence="17">
        <text>RNA(n) + a ribonucleoside 5'-triphosphate = RNA(n+1) + diphosphate</text>
        <dbReference type="Rhea" id="RHEA:21248"/>
        <dbReference type="Rhea" id="RHEA-COMP:14527"/>
        <dbReference type="Rhea" id="RHEA-COMP:17342"/>
        <dbReference type="ChEBI" id="CHEBI:33019"/>
        <dbReference type="ChEBI" id="CHEBI:61557"/>
        <dbReference type="ChEBI" id="CHEBI:140395"/>
        <dbReference type="EC" id="2.7.7.48"/>
    </reaction>
</comment>
<comment type="catalytic activity">
    <reaction evidence="16 17">
        <text>GTP + H2O = GDP + phosphate + H(+)</text>
        <dbReference type="Rhea" id="RHEA:19669"/>
        <dbReference type="ChEBI" id="CHEBI:15377"/>
        <dbReference type="ChEBI" id="CHEBI:15378"/>
        <dbReference type="ChEBI" id="CHEBI:37565"/>
        <dbReference type="ChEBI" id="CHEBI:43474"/>
        <dbReference type="ChEBI" id="CHEBI:58189"/>
    </reaction>
</comment>
<dbReference type="InterPro" id="IPR014023">
    <property type="entry name" value="Mononeg_RNA_pol_cat"/>
</dbReference>
<keyword evidence="3 17" id="KW-0808">Transferase</keyword>
<evidence type="ECO:0000256" key="3">
    <source>
        <dbReference type="ARBA" id="ARBA00022679"/>
    </source>
</evidence>
<organism evidence="19 20">
    <name type="scientific">brown dog tick mivirus 1</name>
    <dbReference type="NCBI Taxonomy" id="2849747"/>
    <lineage>
        <taxon>Viruses</taxon>
        <taxon>Riboviria</taxon>
        <taxon>Orthornavirae</taxon>
        <taxon>Negarnaviricota</taxon>
        <taxon>Haploviricotina</taxon>
        <taxon>Monjiviricetes</taxon>
        <taxon>Jingchuvirales</taxon>
        <taxon>Chuviridae</taxon>
        <taxon>Mivirus</taxon>
        <taxon>Mivirus rhipicephali</taxon>
    </lineage>
</organism>
<dbReference type="GO" id="GO:0004482">
    <property type="term" value="F:mRNA 5'-cap (guanine-N7-)-methyltransferase activity"/>
    <property type="evidence" value="ECO:0007669"/>
    <property type="project" value="InterPro"/>
</dbReference>
<evidence type="ECO:0000256" key="1">
    <source>
        <dbReference type="ARBA" id="ARBA00022484"/>
    </source>
</evidence>
<proteinExistence type="inferred from homology"/>
<dbReference type="GO" id="GO:0003924">
    <property type="term" value="F:GTPase activity"/>
    <property type="evidence" value="ECO:0007669"/>
    <property type="project" value="RHEA"/>
</dbReference>
<feature type="domain" description="RdRp catalytic" evidence="18">
    <location>
        <begin position="585"/>
        <end position="748"/>
    </location>
</feature>
<keyword evidence="17" id="KW-0489">Methyltransferase</keyword>
<dbReference type="InterPro" id="IPR026890">
    <property type="entry name" value="Mononeg_mRNAcap"/>
</dbReference>
<dbReference type="PIRSF" id="PIRSF000830">
    <property type="entry name" value="RNA_pol_ParamyxoV"/>
    <property type="match status" value="1"/>
</dbReference>
<evidence type="ECO:0000256" key="8">
    <source>
        <dbReference type="ARBA" id="ARBA00022844"/>
    </source>
</evidence>
<dbReference type="GO" id="GO:0003968">
    <property type="term" value="F:RNA-directed RNA polymerase activity"/>
    <property type="evidence" value="ECO:0007669"/>
    <property type="project" value="UniProtKB-KW"/>
</dbReference>
<dbReference type="Pfam" id="PF14318">
    <property type="entry name" value="Mononeg_mRNAcap"/>
    <property type="match status" value="1"/>
</dbReference>
<keyword evidence="7 17" id="KW-0067">ATP-binding</keyword>
<dbReference type="InterPro" id="IPR016269">
    <property type="entry name" value="RNA-dir_pol_paramyxovirus"/>
</dbReference>
<dbReference type="EC" id="2.7.7.48" evidence="17"/>
<evidence type="ECO:0000259" key="18">
    <source>
        <dbReference type="PROSITE" id="PS50526"/>
    </source>
</evidence>
<evidence type="ECO:0000256" key="12">
    <source>
        <dbReference type="ARBA" id="ARBA00024494"/>
    </source>
</evidence>
<evidence type="ECO:0000313" key="20">
    <source>
        <dbReference type="Proteomes" id="UP000683195"/>
    </source>
</evidence>
<dbReference type="EC" id="2.1.1.-" evidence="17"/>
<comment type="function">
    <text evidence="17">RNA-directed RNA polymerase that catalyzes the replication of viral genomic RNA. The template is composed of the viral RNA tightly encapsidated by the nucleoprotein (N). The replicase mode is dependent on intracellular N protein concentration. In this mode, the polymerase replicates the whole viral genome without recognizing transcriptional signals, and the replicated genome is not caped or polyadenylated.</text>
</comment>
<keyword evidence="5 17" id="KW-0548">Nucleotidyltransferase</keyword>
<evidence type="ECO:0000256" key="14">
    <source>
        <dbReference type="ARBA" id="ARBA00047332"/>
    </source>
</evidence>
<accession>A0A5B8HB50</accession>
<comment type="function">
    <text evidence="17">RNA-directed RNA polymerase that catalyzes the transcription of viral mRNAs, their capping and polyadenylation. The template is composed of the viral RNA tightly encapsidated by the nucleoprotein (N). The viral polymerase binds to the genomic RNA at the 3' leader promoter, and transcribes subsequently all viral mRNAs with a decreasing efficiency. The first gene is the most transcribed, and the last the least transcribed. The viral phosphoprotein acts as a processivity factor. Capping is concomitant with initiation of mRNA transcription. Indeed, a GDP polyribonucleotidyl transferase (PRNTase) adds the cap structure when the nascent RNA chain length has reached few nucleotides. Ribose 2'-O methylation of viral mRNA cap precedes and facilitates subsequent guanine-N-7 methylation, both activities being carried by the viral polymerase. Polyadenylation of mRNAs occur by a stuttering mechanism at a slipery stop site present at the end viral genes. After finishing transcription of a mRNA, the polymerase can resume transcription of the downstream gene.</text>
</comment>
<evidence type="ECO:0000256" key="4">
    <source>
        <dbReference type="ARBA" id="ARBA00022691"/>
    </source>
</evidence>
<keyword evidence="11" id="KW-0511">Multifunctional enzyme</keyword>
<name>A0A5B8HB50_9VIRU</name>
<comment type="catalytic activity">
    <reaction evidence="13 17">
        <text>a 5'-end (5'-triphosphoguanosine)-(2'-O-methyladenylyl)-adenylyl-cytidylyl-adenosine in mRNA + S-adenosyl-L-methionine = a 5'-end (N(7)-methyl 5'-triphosphoguanosine)-(2'-O-methyladenylyl)-adenylyl-cytidylyl-adenosine in mRNA + S-adenosyl-L-homocysteine</text>
        <dbReference type="Rhea" id="RHEA:65440"/>
        <dbReference type="Rhea" id="RHEA-COMP:16798"/>
        <dbReference type="Rhea" id="RHEA-COMP:16801"/>
        <dbReference type="ChEBI" id="CHEBI:57856"/>
        <dbReference type="ChEBI" id="CHEBI:59789"/>
        <dbReference type="ChEBI" id="CHEBI:156482"/>
        <dbReference type="ChEBI" id="CHEBI:156483"/>
    </reaction>
</comment>
<dbReference type="EC" id="2.7.7.88" evidence="17"/>
<dbReference type="PROSITE" id="PS50526">
    <property type="entry name" value="RDRP_SSRNA_NEG_NONSEG"/>
    <property type="match status" value="1"/>
</dbReference>
<dbReference type="EMBL" id="MN025520">
    <property type="protein sequence ID" value="QDW81054.1"/>
    <property type="molecule type" value="Viral_cRNA"/>
</dbReference>
<evidence type="ECO:0000256" key="16">
    <source>
        <dbReference type="ARBA" id="ARBA00048548"/>
    </source>
</evidence>
<keyword evidence="1 17" id="KW-0696">RNA-directed RNA polymerase</keyword>
<keyword evidence="8 17" id="KW-0946">Virion</keyword>
<dbReference type="KEGG" id="vg:80536495"/>
<evidence type="ECO:0000256" key="13">
    <source>
        <dbReference type="ARBA" id="ARBA00024499"/>
    </source>
</evidence>
<evidence type="ECO:0000256" key="15">
    <source>
        <dbReference type="ARBA" id="ARBA00047370"/>
    </source>
</evidence>
<evidence type="ECO:0000256" key="2">
    <source>
        <dbReference type="ARBA" id="ARBA00022664"/>
    </source>
</evidence>
<evidence type="ECO:0000256" key="10">
    <source>
        <dbReference type="ARBA" id="ARBA00023042"/>
    </source>
</evidence>
<evidence type="ECO:0000256" key="17">
    <source>
        <dbReference type="PIRNR" id="PIRNR000830"/>
    </source>
</evidence>
<comment type="similarity">
    <text evidence="17">Belongs to the paramyxovirus L protein family.</text>
</comment>
<protein>
    <recommendedName>
        <fullName evidence="17">RNA-directed RNA polymerase L</fullName>
        <shortName evidence="17">Protein L</shortName>
    </recommendedName>
    <alternativeName>
        <fullName evidence="17">Large structural protein</fullName>
    </alternativeName>
    <alternativeName>
        <fullName evidence="17">Replicase</fullName>
    </alternativeName>
    <alternativeName>
        <fullName evidence="17">Transcriptase</fullName>
    </alternativeName>
    <domain>
        <recommendedName>
            <fullName evidence="17">RNA-directed RNA polymerase</fullName>
            <ecNumber evidence="17">2.7.7.48</ecNumber>
        </recommendedName>
    </domain>
    <domain>
        <recommendedName>
            <fullName evidence="17">GTP phosphohydrolase</fullName>
            <ecNumber evidence="17">3.6.1.-</ecNumber>
        </recommendedName>
    </domain>
    <domain>
        <recommendedName>
            <fullName evidence="17">GDP polyribonucleotidyltransferase</fullName>
            <ecNumber evidence="17">2.7.7.88</ecNumber>
        </recommendedName>
        <alternativeName>
            <fullName evidence="17">PRNTase</fullName>
        </alternativeName>
    </domain>
    <domain>
        <recommendedName>
            <fullName evidence="17">mRNA (nucleoside-2'-O-)-methyltransferase</fullName>
            <shortName evidence="17">N1-2'-O-MTase</shortName>
            <ecNumber evidence="17">2.1.1.-</ecNumber>
        </recommendedName>
    </domain>
    <domain>
        <recommendedName>
            <fullName evidence="17">mRNA (guanine-N(7)-)-methyltransferase</fullName>
            <shortName evidence="17">G-N7-MTase</shortName>
        </recommendedName>
    </domain>
</protein>
<keyword evidence="17" id="KW-1035">Host cytoplasm</keyword>
<keyword evidence="2 17" id="KW-0507">mRNA processing</keyword>
<keyword evidence="4 17" id="KW-0949">S-adenosyl-L-methionine</keyword>
<evidence type="ECO:0000256" key="7">
    <source>
        <dbReference type="ARBA" id="ARBA00022840"/>
    </source>
</evidence>
<comment type="subcellular location">
    <subcellularLocation>
        <location evidence="17">Virion</location>
    </subcellularLocation>
    <subcellularLocation>
        <location evidence="17">Host cytoplasm</location>
    </subcellularLocation>
</comment>
<evidence type="ECO:0000313" key="19">
    <source>
        <dbReference type="EMBL" id="QDW81054.1"/>
    </source>
</evidence>
<dbReference type="GO" id="GO:0005524">
    <property type="term" value="F:ATP binding"/>
    <property type="evidence" value="ECO:0007669"/>
    <property type="project" value="UniProtKB-KW"/>
</dbReference>
<evidence type="ECO:0000256" key="11">
    <source>
        <dbReference type="ARBA" id="ARBA00023268"/>
    </source>
</evidence>
<keyword evidence="9 17" id="KW-0693">Viral RNA replication</keyword>
<dbReference type="Pfam" id="PF00946">
    <property type="entry name" value="Mononeg_RNA_pol"/>
    <property type="match status" value="1"/>
</dbReference>
<dbReference type="Proteomes" id="UP000683195">
    <property type="component" value="Segment"/>
</dbReference>
<comment type="catalytic activity">
    <reaction evidence="12">
        <text>a 5'-end triphospho-adenylyl-adenylyl-cytidylyl-adenosine in mRNA + GDP + H(+) = a 5'-end (5'-triphosphoguanosine)-adenylyl-adenylyl-cytidylyl-adenosine in mRNA + diphosphate</text>
        <dbReference type="Rhea" id="RHEA:65436"/>
        <dbReference type="Rhea" id="RHEA-COMP:16797"/>
        <dbReference type="Rhea" id="RHEA-COMP:16799"/>
        <dbReference type="ChEBI" id="CHEBI:15378"/>
        <dbReference type="ChEBI" id="CHEBI:33019"/>
        <dbReference type="ChEBI" id="CHEBI:58189"/>
        <dbReference type="ChEBI" id="CHEBI:156484"/>
        <dbReference type="ChEBI" id="CHEBI:156503"/>
        <dbReference type="EC" id="2.7.7.88"/>
    </reaction>
</comment>
<sequence>MGSQTRVPFSPSSLVFERKFDVALRRSHGESFVSRLKAKALTPDDEQLLRCTDKRPRVFAAPSSWKINENVYPDILLTLADAPSMKFTKRFQRVQNLVDKALEIQLAWVSDCLEPKMRPDPRKAGAHFRRRASKCDWLTRLIHAKEDFDKLMKDIPKAEDGPRRDETLEMTQERVAKECYWESKTLEISVSWSKYSCVLAHRGSAYYLPRSYLLMCHNKICDMISVFVYACSCPDSLYGANMQVITTKFFNIWASMARRYGQKFFNISKVLEGLCIGETLIEMEGRGNAEFLENICKGLQESTGFTYEGSPLERLLTEVSSPIRHELSCLSKIMGHPFCDVEKGAKSLQEKVCADTLIDDEAVHKCVQYAKLDFIRKYLAKEKQWPPVEMDQGVSRCLKFASLMGHDPTDASHQRLYGTFNISDMDGVTILKCLKFDWLENFIPYVKDRTVTLGRSAVVRRYIENKKELQDNWKETRLLLYYLLQPTSKTDHLFYLETFNSGDWEQIANYLVIRVVPKEKEHKIEARGFGCKTPADRARSIVQEENAARFLDKYSDEHVMTLGEISLARKLIGFRNLGQAYPGYTNLTLSVDSSSWNNRFRHKAVAPVADAVLDSAYGTKIFQKTHLAYERSFIYVPDADKIYYWDGQLGGIEGLNQDTWVYVYLQQMKVCLEGLPYPYYLLCKGDDLRVSIMVPPEVMKKKTLDVIKKEILTHVSEKGKQFGHVIKVEDSYVSESYFAYSKDAYVRGVEQPQTFRKIQKCYGANNAFLTTPDDYVASSYSNAHSASKASPSPVQCFMVALYWMYDLLTERVEYKSLTDDELTSLSMVPNLIGGFPIIFLHNFFVRAESDLLTPFLDLLGFTFKYYRGIFDVLSGFLKQKTLDPDRHLGALLMDPYSLPLSRPPAPGSILRQSITDLVRRTTKNEDLKELFSAIKDGFEEAFLEVLRTSNIYNVKLLGMLYASTPEGIIRTLIRKFETGRSIYNALILHSGRGMTRRILVKCLKAERAVHEHRVALIKRTVRGSDWILDLAALPFQCPYSAGLNLRNVLWGKKVTGITHPPLQHVIEVGTVSAFGGSDEAAYNHFEVMFDLERADPRNAPLFSTGRHDPFTGDSTGKGLHHPDATILSHNMLSSKVRDLIDVLQWANMTGWVDGKLVTSNLPEVAEHILKAYTRVDVSDLVPFKGAKVLGRTTQHHLRVNNYRVSIVPNTLINLYTRAKGTSHAHRNFYNSTDHFLINFLQVFCHSVSLWALPWWCGEERSPPDKIWMVTRSECSCMEPIEEEPVVLGTTSLPPIDLLDACRLGEQAVKEILSEVKEFNPKQYYVEDGSVSGLTLEEAQIALAQAHCNAVVAARHTVKALYTSHATTADGYKALERYGGINADGATESLDLRYVPPDILLRDVAVTIYTEILHRYKLRRVHHMGVMLGLTPSLELPWTTLLKDLDFAGVWYSVQQELHRQMPTMYDLIHDNPVSAAASFGAACYEICRGDLRSYKLAYLSYNPSPTVEKDVHRRLQAIRLDVIRLTYIPMLPLLDDESVDSEKKRDILRTLSVGLTSQDEFTFPFDDESNQKTRATHRLFEAVEDLDEFLTTGVYYEEDGDMKWTPPPLVDAACRSMEISVTEVYSTLSDISAEESYNQYWNLFIEYVGDRPVEVFRTSRTTCINRVRAERLPAYHYEGTKNSRLPQSMKEIRRRKAPSVELPRFLHHQASDYPPVGFQWRVEEDDEFKGTYFNKRWLLRPIGAGNISMSKALSIIESLEITPFEPGMSITCLGDGYGGYSAVLSQLTSNSWILFNTKPNRQGSQQEPIYAVEVGALNSNEINFSENILGHYDLTETTTFERFERITDGVDIVTLDAEMKPILCQQRLAMLHYVATFFVRMGRHGSLMLMKVTIEEADQWLSLLGWLVPRCGRVFLVKALACPLDGELILVAQLNDPDPDKPYHVLKKWPPIDVITRLHDFAHVKYNRWIAEDEGGLNELGLRPSYSPLWLSAAKRLPLYGWSKIHEVCRLGVSERCKYRKDQTEEEWLHEVSLYVTAALTQIKMELKNASADKKIDQYNTVMHEVYVLEKYAAVAGFSEAVRFYQSGADVITSKQFRDGYAYFARSYPGSIDLARDIEEHYKGPIERGGYSFHPLKRWKLGLRWGVSALSISRVL</sequence>
<dbReference type="GO" id="GO:0044423">
    <property type="term" value="C:virion component"/>
    <property type="evidence" value="ECO:0007669"/>
    <property type="project" value="UniProtKB-KW"/>
</dbReference>
<keyword evidence="10 17" id="KW-0506">mRNA capping</keyword>
<comment type="catalytic activity">
    <reaction evidence="15">
        <text>a 5'-end (5'-triphosphoguanosine)-adenylyl-adenylyl-cytidylyl-adenosine in mRNA + 2 S-adenosyl-L-methionine = a 5'-end (N(7)-methyl 5'-triphosphoguanosine)-(2'-O-methyladenylyl)-adenylyl-cytidylyl-adenosine in mRNA + 2 S-adenosyl-L-homocysteine + H(+)</text>
        <dbReference type="Rhea" id="RHEA:65376"/>
        <dbReference type="Rhea" id="RHEA-COMP:16797"/>
        <dbReference type="Rhea" id="RHEA-COMP:16798"/>
        <dbReference type="ChEBI" id="CHEBI:15378"/>
        <dbReference type="ChEBI" id="CHEBI:57856"/>
        <dbReference type="ChEBI" id="CHEBI:59789"/>
        <dbReference type="ChEBI" id="CHEBI:156483"/>
        <dbReference type="ChEBI" id="CHEBI:156484"/>
        <dbReference type="EC" id="2.1.1.375"/>
    </reaction>
</comment>
<evidence type="ECO:0000256" key="5">
    <source>
        <dbReference type="ARBA" id="ARBA00022695"/>
    </source>
</evidence>
<dbReference type="GO" id="GO:0030430">
    <property type="term" value="C:host cell cytoplasm"/>
    <property type="evidence" value="ECO:0007669"/>
    <property type="project" value="UniProtKB-SubCell"/>
</dbReference>
<evidence type="ECO:0000256" key="9">
    <source>
        <dbReference type="ARBA" id="ARBA00022953"/>
    </source>
</evidence>
<reference evidence="19 20" key="1">
    <citation type="journal article" date="2019" name="Sci. Rep.">
        <title>Viral Diversity of Tick Species Parasitizing Cattle and Dogs in Trinidad and Tobago.</title>
        <authorList>
            <person name="Sameroff S."/>
            <person name="Tokarz R."/>
            <person name="Charles R.A."/>
            <person name="Jain K."/>
            <person name="Oleynik A."/>
            <person name="Che X."/>
            <person name="Georges K."/>
            <person name="Carrington C.V."/>
            <person name="Lipkin W.I."/>
            <person name="Oura C."/>
        </authorList>
    </citation>
    <scope>NUCLEOTIDE SEQUENCE [LARGE SCALE GENOMIC DNA]</scope>
    <source>
        <strain evidence="19">TTP-Pool-7</strain>
    </source>
</reference>
<comment type="catalytic activity">
    <reaction evidence="14 17">
        <text>a 5'-end (5'-triphosphoguanosine)-adenylyl-adenylyl-cytidylyl-adenosine in mRNA + S-adenosyl-L-methionine = a 5'-end (5'-triphosphoguanosine)-(2'-O-methyladenylyl)-adenylyl-cytidylyl-adenosine in mRNA + S-adenosyl-L-homocysteine + H(+)</text>
        <dbReference type="Rhea" id="RHEA:65380"/>
        <dbReference type="Rhea" id="RHEA-COMP:16797"/>
        <dbReference type="Rhea" id="RHEA-COMP:16801"/>
        <dbReference type="ChEBI" id="CHEBI:15378"/>
        <dbReference type="ChEBI" id="CHEBI:57856"/>
        <dbReference type="ChEBI" id="CHEBI:59789"/>
        <dbReference type="ChEBI" id="CHEBI:156482"/>
        <dbReference type="ChEBI" id="CHEBI:156484"/>
    </reaction>
</comment>
<keyword evidence="20" id="KW-1185">Reference proteome</keyword>
<dbReference type="EC" id="3.6.1.-" evidence="17"/>